<name>A0A0F4ESY4_9MYCO</name>
<protein>
    <recommendedName>
        <fullName evidence="1">ESAT-6-like protein</fullName>
    </recommendedName>
</protein>
<dbReference type="OrthoDB" id="4736299at2"/>
<dbReference type="EMBL" id="JRPY01000002">
    <property type="protein sequence ID" value="KJX75913.1"/>
    <property type="molecule type" value="Genomic_DNA"/>
</dbReference>
<reference evidence="2 3" key="1">
    <citation type="journal article" date="2015" name="Proc. Natl. Acad. Sci. U.S.A.">
        <title>Insight into the evolution and origin of leprosy bacilli from the genome sequence of Mycobacterium lepromatosis.</title>
        <authorList>
            <person name="Singh P."/>
            <person name="Benjak A."/>
            <person name="Schuenemann V.J."/>
            <person name="Herbig A."/>
            <person name="Avanzi C."/>
            <person name="Busso P."/>
            <person name="Nieselt K."/>
            <person name="Krause J."/>
            <person name="Vera-Cabrera L."/>
            <person name="Cole S.T."/>
        </authorList>
    </citation>
    <scope>NUCLEOTIDE SEQUENCE [LARGE SCALE GENOMIC DNA]</scope>
    <source>
        <strain evidence="2 3">Mx1-22A</strain>
    </source>
</reference>
<dbReference type="PATRIC" id="fig|480418.6.peg.162"/>
<dbReference type="Proteomes" id="UP000053699">
    <property type="component" value="Unassembled WGS sequence"/>
</dbReference>
<dbReference type="InterPro" id="IPR010310">
    <property type="entry name" value="T7SS_ESAT-6-like"/>
</dbReference>
<dbReference type="STRING" id="480418.GCA_000975265_00989"/>
<evidence type="ECO:0000256" key="1">
    <source>
        <dbReference type="RuleBase" id="RU362001"/>
    </source>
</evidence>
<dbReference type="InterPro" id="IPR036689">
    <property type="entry name" value="ESAT-6-like_sf"/>
</dbReference>
<accession>A0A0F4ESY4</accession>
<proteinExistence type="inferred from homology"/>
<dbReference type="RefSeq" id="WP_045842201.1">
    <property type="nucleotide sequence ID" value="NZ_CP083405.1"/>
</dbReference>
<gene>
    <name evidence="2" type="primary">esxB</name>
    <name evidence="2" type="ORF">MLPM_0050</name>
</gene>
<organism evidence="2 3">
    <name type="scientific">Mycobacterium lepromatosis</name>
    <dbReference type="NCBI Taxonomy" id="480418"/>
    <lineage>
        <taxon>Bacteria</taxon>
        <taxon>Bacillati</taxon>
        <taxon>Actinomycetota</taxon>
        <taxon>Actinomycetes</taxon>
        <taxon>Mycobacteriales</taxon>
        <taxon>Mycobacteriaceae</taxon>
        <taxon>Mycobacterium</taxon>
    </lineage>
</organism>
<dbReference type="Pfam" id="PF06013">
    <property type="entry name" value="WXG100"/>
    <property type="match status" value="1"/>
</dbReference>
<sequence>MAEMITEAVVLTRQASAFDGIAQGLIQERSTVDNIGLGFQSQWQGQAATATTAALQRFDSAMQAQINELKEIVEKLNRSGGNYTNTDEEACQLLSSKMNF</sequence>
<evidence type="ECO:0000313" key="3">
    <source>
        <dbReference type="Proteomes" id="UP000053699"/>
    </source>
</evidence>
<comment type="similarity">
    <text evidence="1">Belongs to the WXG100 family.</text>
</comment>
<evidence type="ECO:0000313" key="2">
    <source>
        <dbReference type="EMBL" id="KJX75913.1"/>
    </source>
</evidence>
<dbReference type="AlphaFoldDB" id="A0A0F4ESY4"/>
<dbReference type="SUPFAM" id="SSF140453">
    <property type="entry name" value="EsxAB dimer-like"/>
    <property type="match status" value="1"/>
</dbReference>
<dbReference type="NCBIfam" id="TIGR03930">
    <property type="entry name" value="WXG100_ESAT6"/>
    <property type="match status" value="1"/>
</dbReference>
<comment type="caution">
    <text evidence="2">The sequence shown here is derived from an EMBL/GenBank/DDBJ whole genome shotgun (WGS) entry which is preliminary data.</text>
</comment>
<keyword evidence="3" id="KW-1185">Reference proteome</keyword>
<dbReference type="Gene3D" id="1.10.287.1060">
    <property type="entry name" value="ESAT-6-like"/>
    <property type="match status" value="1"/>
</dbReference>